<feature type="transmembrane region" description="Helical" evidence="1">
    <location>
        <begin position="12"/>
        <end position="33"/>
    </location>
</feature>
<keyword evidence="1" id="KW-0812">Transmembrane</keyword>
<dbReference type="InterPro" id="IPR057952">
    <property type="entry name" value="Rv2743c-like"/>
</dbReference>
<sequence length="229" mass="24101">MNRPPRRTYSRLAAAWIMWWSAWSIVSVIATVSEVAGDFPDGASILVGILLTILTASLAAARVVMNRAGDRRPVQAAKPVRALAAAAPRLPGKKSAAREPMRRLAGAETALRDLLRQLGDAPVPREVVDAARRTATETADRLRVLAAKVDAVEAAVAYSPAGQRAGLEDGTRSMLAHLERGLDGYQELVAAAGHLVLADSAIPVPDGLVEATDHLAGLAAALRELSNGQ</sequence>
<proteinExistence type="predicted"/>
<protein>
    <submittedName>
        <fullName evidence="2">Uncharacterized protein</fullName>
    </submittedName>
</protein>
<dbReference type="EMBL" id="JACHJQ010000001">
    <property type="protein sequence ID" value="MBB4904697.1"/>
    <property type="molecule type" value="Genomic_DNA"/>
</dbReference>
<dbReference type="RefSeq" id="WP_184808915.1">
    <property type="nucleotide sequence ID" value="NZ_JACHJQ010000001.1"/>
</dbReference>
<dbReference type="Pfam" id="PF25587">
    <property type="entry name" value="Rv2743c"/>
    <property type="match status" value="1"/>
</dbReference>
<keyword evidence="3" id="KW-1185">Reference proteome</keyword>
<evidence type="ECO:0000256" key="1">
    <source>
        <dbReference type="SAM" id="Phobius"/>
    </source>
</evidence>
<organism evidence="2 3">
    <name type="scientific">Actinophytocola algeriensis</name>
    <dbReference type="NCBI Taxonomy" id="1768010"/>
    <lineage>
        <taxon>Bacteria</taxon>
        <taxon>Bacillati</taxon>
        <taxon>Actinomycetota</taxon>
        <taxon>Actinomycetes</taxon>
        <taxon>Pseudonocardiales</taxon>
        <taxon>Pseudonocardiaceae</taxon>
    </lineage>
</organism>
<gene>
    <name evidence="2" type="ORF">FHR82_000907</name>
</gene>
<reference evidence="2 3" key="1">
    <citation type="submission" date="2020-08" db="EMBL/GenBank/DDBJ databases">
        <title>Genomic Encyclopedia of Type Strains, Phase III (KMG-III): the genomes of soil and plant-associated and newly described type strains.</title>
        <authorList>
            <person name="Whitman W."/>
        </authorList>
    </citation>
    <scope>NUCLEOTIDE SEQUENCE [LARGE SCALE GENOMIC DNA]</scope>
    <source>
        <strain evidence="2 3">CECT 8960</strain>
    </source>
</reference>
<feature type="transmembrane region" description="Helical" evidence="1">
    <location>
        <begin position="45"/>
        <end position="65"/>
    </location>
</feature>
<comment type="caution">
    <text evidence="2">The sequence shown here is derived from an EMBL/GenBank/DDBJ whole genome shotgun (WGS) entry which is preliminary data.</text>
</comment>
<name>A0A7W7Q0F9_9PSEU</name>
<keyword evidence="1" id="KW-0472">Membrane</keyword>
<evidence type="ECO:0000313" key="2">
    <source>
        <dbReference type="EMBL" id="MBB4904697.1"/>
    </source>
</evidence>
<dbReference type="AlphaFoldDB" id="A0A7W7Q0F9"/>
<evidence type="ECO:0000313" key="3">
    <source>
        <dbReference type="Proteomes" id="UP000520767"/>
    </source>
</evidence>
<dbReference type="Proteomes" id="UP000520767">
    <property type="component" value="Unassembled WGS sequence"/>
</dbReference>
<keyword evidence="1" id="KW-1133">Transmembrane helix</keyword>
<dbReference type="NCBIfam" id="NF047839">
    <property type="entry name" value="PspM_Rv2743c"/>
    <property type="match status" value="1"/>
</dbReference>
<accession>A0A7W7Q0F9</accession>